<dbReference type="PRINTS" id="PR00081">
    <property type="entry name" value="GDHRDH"/>
</dbReference>
<proteinExistence type="inferred from homology"/>
<evidence type="ECO:0000313" key="3">
    <source>
        <dbReference type="Proteomes" id="UP000635384"/>
    </source>
</evidence>
<dbReference type="SUPFAM" id="SSF51735">
    <property type="entry name" value="NAD(P)-binding Rossmann-fold domains"/>
    <property type="match status" value="1"/>
</dbReference>
<comment type="caution">
    <text evidence="2">The sequence shown here is derived from an EMBL/GenBank/DDBJ whole genome shotgun (WGS) entry which is preliminary data.</text>
</comment>
<dbReference type="PANTHER" id="PTHR42760:SF40">
    <property type="entry name" value="3-OXOACYL-[ACYL-CARRIER-PROTEIN] REDUCTASE, CHLOROPLASTIC"/>
    <property type="match status" value="1"/>
</dbReference>
<comment type="similarity">
    <text evidence="1">Belongs to the short-chain dehydrogenases/reductases (SDR) family.</text>
</comment>
<dbReference type="Proteomes" id="UP000635384">
    <property type="component" value="Unassembled WGS sequence"/>
</dbReference>
<accession>A0ABR8KTP3</accession>
<evidence type="ECO:0000256" key="1">
    <source>
        <dbReference type="ARBA" id="ARBA00006484"/>
    </source>
</evidence>
<dbReference type="PANTHER" id="PTHR42760">
    <property type="entry name" value="SHORT-CHAIN DEHYDROGENASES/REDUCTASES FAMILY MEMBER"/>
    <property type="match status" value="1"/>
</dbReference>
<sequence>MSFILITGSSRGIGAAAKAELASRGIEVIGHQTREGYPGNIAADFTDPGAVQTLWDEALERSGGDISAVVNNAGLFDANPLERSDIEWLDAWEDTLRINLTAAAQLSRFALRHWQSRDAAPDGVRGRLVHVASRAAYRGDSPAHWHYAAAKGGMVAMHKTIARAYAAEGVLSFAITPGFTDTSMAGDYLESRGGAGLLADIPLGRVATPEEIAKIIAFCALDAPPSMTGAVIDANGASFVR</sequence>
<protein>
    <submittedName>
        <fullName evidence="2">SDR family oxidoreductase</fullName>
    </submittedName>
</protein>
<organism evidence="2 3">
    <name type="scientific">Erythrobacter rubeus</name>
    <dbReference type="NCBI Taxonomy" id="2760803"/>
    <lineage>
        <taxon>Bacteria</taxon>
        <taxon>Pseudomonadati</taxon>
        <taxon>Pseudomonadota</taxon>
        <taxon>Alphaproteobacteria</taxon>
        <taxon>Sphingomonadales</taxon>
        <taxon>Erythrobacteraceae</taxon>
        <taxon>Erythrobacter/Porphyrobacter group</taxon>
        <taxon>Erythrobacter</taxon>
    </lineage>
</organism>
<dbReference type="CDD" id="cd05233">
    <property type="entry name" value="SDR_c"/>
    <property type="match status" value="1"/>
</dbReference>
<dbReference type="InterPro" id="IPR002347">
    <property type="entry name" value="SDR_fam"/>
</dbReference>
<dbReference type="PRINTS" id="PR00080">
    <property type="entry name" value="SDRFAMILY"/>
</dbReference>
<dbReference type="InterPro" id="IPR036291">
    <property type="entry name" value="NAD(P)-bd_dom_sf"/>
</dbReference>
<gene>
    <name evidence="2" type="ORF">IB285_05010</name>
</gene>
<keyword evidence="3" id="KW-1185">Reference proteome</keyword>
<dbReference type="RefSeq" id="WP_190787142.1">
    <property type="nucleotide sequence ID" value="NZ_JACXLC010000001.1"/>
</dbReference>
<dbReference type="Pfam" id="PF13561">
    <property type="entry name" value="adh_short_C2"/>
    <property type="match status" value="1"/>
</dbReference>
<evidence type="ECO:0000313" key="2">
    <source>
        <dbReference type="EMBL" id="MBD2841617.1"/>
    </source>
</evidence>
<reference evidence="2 3" key="1">
    <citation type="submission" date="2020-09" db="EMBL/GenBank/DDBJ databases">
        <authorList>
            <person name="Yoon J.-W."/>
        </authorList>
    </citation>
    <scope>NUCLEOTIDE SEQUENCE [LARGE SCALE GENOMIC DNA]</scope>
    <source>
        <strain evidence="2 3">KMU-140</strain>
    </source>
</reference>
<dbReference type="EMBL" id="JACXLC010000001">
    <property type="protein sequence ID" value="MBD2841617.1"/>
    <property type="molecule type" value="Genomic_DNA"/>
</dbReference>
<name>A0ABR8KTP3_9SPHN</name>
<dbReference type="Gene3D" id="3.40.50.720">
    <property type="entry name" value="NAD(P)-binding Rossmann-like Domain"/>
    <property type="match status" value="1"/>
</dbReference>